<evidence type="ECO:0000313" key="2">
    <source>
        <dbReference type="Proteomes" id="UP001242480"/>
    </source>
</evidence>
<dbReference type="Proteomes" id="UP001242480">
    <property type="component" value="Unassembled WGS sequence"/>
</dbReference>
<comment type="caution">
    <text evidence="1">The sequence shown here is derived from an EMBL/GenBank/DDBJ whole genome shotgun (WGS) entry which is preliminary data.</text>
</comment>
<protein>
    <recommendedName>
        <fullName evidence="3">DUF4350 domain-containing protein</fullName>
    </recommendedName>
</protein>
<dbReference type="RefSeq" id="WP_307275281.1">
    <property type="nucleotide sequence ID" value="NZ_JAUSVX010000007.1"/>
</dbReference>
<organism evidence="1 2">
    <name type="scientific">Labrys wisconsinensis</name>
    <dbReference type="NCBI Taxonomy" id="425677"/>
    <lineage>
        <taxon>Bacteria</taxon>
        <taxon>Pseudomonadati</taxon>
        <taxon>Pseudomonadota</taxon>
        <taxon>Alphaproteobacteria</taxon>
        <taxon>Hyphomicrobiales</taxon>
        <taxon>Xanthobacteraceae</taxon>
        <taxon>Labrys</taxon>
    </lineage>
</organism>
<gene>
    <name evidence="1" type="ORF">QO011_003950</name>
</gene>
<keyword evidence="2" id="KW-1185">Reference proteome</keyword>
<name>A0ABU0J9H9_9HYPH</name>
<evidence type="ECO:0000313" key="1">
    <source>
        <dbReference type="EMBL" id="MDQ0470931.1"/>
    </source>
</evidence>
<dbReference type="EMBL" id="JAUSVX010000007">
    <property type="protein sequence ID" value="MDQ0470931.1"/>
    <property type="molecule type" value="Genomic_DNA"/>
</dbReference>
<evidence type="ECO:0008006" key="3">
    <source>
        <dbReference type="Google" id="ProtNLM"/>
    </source>
</evidence>
<accession>A0ABU0J9H9</accession>
<proteinExistence type="predicted"/>
<sequence length="414" mass="43153">MQASPFSGRILTALAGAAIAVFALSFFLAARGGGENGIGNVVRPSTYSHSAIGHAGLYETLKRLGFNVARDRGGASGGTGSGDVSIMAEPDPLFLAGDHALRASLARDLLLVLPKWRGTRADDRPDWIGAIEPLPPDAALAAIRLVDGKAEVLRDKPAGPWTVDELGAAPRFSGTVQLLKSPNITPILASADGILLGKVENANRRIFVLSDPEPIENHGLALAGNPGFVVAMIEAVSDRGEDRIVFDEAVHGIAGAPESPLTLLVTFPYSVLTLQALVAIALLLGATMARFGPPETAPPALRFGKAALIANAAALLDYAGHQEHVLRRHARITLADAGRQLHAPASLDGPGLAAWLDRIGAARGVGLRASDIIARIDALPGGARGLTGLFTAVRDLHRWKGDILDGSAAHPLRH</sequence>
<reference evidence="1 2" key="1">
    <citation type="submission" date="2023-07" db="EMBL/GenBank/DDBJ databases">
        <title>Genomic Encyclopedia of Type Strains, Phase IV (KMG-IV): sequencing the most valuable type-strain genomes for metagenomic binning, comparative biology and taxonomic classification.</title>
        <authorList>
            <person name="Goeker M."/>
        </authorList>
    </citation>
    <scope>NUCLEOTIDE SEQUENCE [LARGE SCALE GENOMIC DNA]</scope>
    <source>
        <strain evidence="1 2">DSM 19619</strain>
    </source>
</reference>